<evidence type="ECO:0000256" key="1">
    <source>
        <dbReference type="SAM" id="MobiDB-lite"/>
    </source>
</evidence>
<feature type="compositionally biased region" description="Low complexity" evidence="1">
    <location>
        <begin position="45"/>
        <end position="66"/>
    </location>
</feature>
<sequence>MQHLNTGQHTLTGAEIALLQEHATLSALVSEIVGGVPPPIPQANAAGGAVPGAGAAAGASRPGASSRRPDGQRDIRAGTSIIVQGALYTRTARSAEPSVPAPAPAPAVPASAVFNRRPQRGAVAPVLPAGTSQTGGGRPASSSSPQQQQQQQPSHRLPPPGSFISSRIRTTRGGPTPADRAQMLNGLLRDAAAATAATIVARSEGLPPPAAAAPGPGGFGEFVGRHGFRAAPGARAGSGGSGSGSGGAGAEASPSSPSPTSVDPLSAGSSSVMPGQPGSTPYRNGTHAQNSTNTADTSTSSSSSTSTNASPSPSRSASLSNSLQGGLREMLHRHNHRRSARHHDHPAPPAPPQHRPMQRSTQSLDLLAGAGAGSSSHSRSGSSSLSSSSSSNVGSAAGGDAGGGGASSPGGGIGSWLDARLGRIRRGSAGSLPPAEFDRGDGASSSSPSSAAAAAAPSLRQRLASLTSRIRPSNVFMGPPASSSSSSSSPPLSASLFGPGSTVAVARERGEGRTDGAGALETMEAAVAARAAAMLEDMLRVPVPAGVPPVLQSQSQSRSSASLRTRSRARAEQEQERAGASASASASAAVDGGAEAGSGTAPGSSSAAGTAVPNTNSSPPQVPTPGVRVDIRDSAAFLSAFLDRARSGLLSGNRNGDGNGGAEGIPGSFESMLDTVTMDLEAAMVEMDLEQERVMRLEAAVRATARPARAGEGVVVDGAENMRLRRVLREGTRSENPRSTASSSGEADSSASTSERRRGDVHNAELSFFRVFCFPRANQAGVASPSAPTLPSDTPLPAGAASMGSGADFVLHPDLIPCVVVGVRSTTAADEVQEGREQEEGEGEQQQDVDAEGPPGGPGMWARRLSRWTRYPTRTSAAGSAGTTAAAAAAAADTEADGDVSMEDAPGSSEGEEDDDEAEEEEGGSARANTDTDVENGLPPRSWRFMIWVSGGFWPRSHPLLRAPPTSASRDLMLLIEFLTAMAGSSVPPPGDPNIHAPGIPPAPFPAGAGAGGAGGGFFPGGPMGLGGAMMELFGLMGNGHPPIPKATREELAESEETIVAKGWELASGLSPWEHKTEDGEGKSSERAAEKMRDVGSGAGDAAVDMGQKSLVDQGVVLESTAQRCLICLDEWQ</sequence>
<organism evidence="2 3">
    <name type="scientific">Tilletia laevis</name>
    <dbReference type="NCBI Taxonomy" id="157183"/>
    <lineage>
        <taxon>Eukaryota</taxon>
        <taxon>Fungi</taxon>
        <taxon>Dikarya</taxon>
        <taxon>Basidiomycota</taxon>
        <taxon>Ustilaginomycotina</taxon>
        <taxon>Exobasidiomycetes</taxon>
        <taxon>Tilletiales</taxon>
        <taxon>Tilletiaceae</taxon>
        <taxon>Tilletia</taxon>
    </lineage>
</organism>
<feature type="compositionally biased region" description="Basic and acidic residues" evidence="1">
    <location>
        <begin position="67"/>
        <end position="76"/>
    </location>
</feature>
<feature type="compositionally biased region" description="Low complexity" evidence="1">
    <location>
        <begin position="552"/>
        <end position="564"/>
    </location>
</feature>
<feature type="compositionally biased region" description="Low complexity" evidence="1">
    <location>
        <begin position="250"/>
        <end position="261"/>
    </location>
</feature>
<feature type="region of interest" description="Disordered" evidence="1">
    <location>
        <begin position="726"/>
        <end position="759"/>
    </location>
</feature>
<evidence type="ECO:0000313" key="2">
    <source>
        <dbReference type="EMBL" id="CAD6965842.1"/>
    </source>
</evidence>
<dbReference type="AlphaFoldDB" id="A0A9N8QN60"/>
<feature type="compositionally biased region" description="Gly residues" evidence="1">
    <location>
        <begin position="396"/>
        <end position="414"/>
    </location>
</feature>
<proteinExistence type="predicted"/>
<feature type="compositionally biased region" description="Low complexity" evidence="1">
    <location>
        <begin position="479"/>
        <end position="501"/>
    </location>
</feature>
<feature type="region of interest" description="Disordered" evidence="1">
    <location>
        <begin position="545"/>
        <end position="627"/>
    </location>
</feature>
<protein>
    <recommendedName>
        <fullName evidence="4">RING-type domain-containing protein</fullName>
    </recommendedName>
</protein>
<evidence type="ECO:0008006" key="4">
    <source>
        <dbReference type="Google" id="ProtNLM"/>
    </source>
</evidence>
<feature type="compositionally biased region" description="Basic and acidic residues" evidence="1">
    <location>
        <begin position="726"/>
        <end position="736"/>
    </location>
</feature>
<dbReference type="EMBL" id="CAJHJF010008269">
    <property type="protein sequence ID" value="CAD6965842.1"/>
    <property type="molecule type" value="Genomic_DNA"/>
</dbReference>
<feature type="compositionally biased region" description="Acidic residues" evidence="1">
    <location>
        <begin position="910"/>
        <end position="923"/>
    </location>
</feature>
<feature type="compositionally biased region" description="Polar residues" evidence="1">
    <location>
        <begin position="267"/>
        <end position="289"/>
    </location>
</feature>
<feature type="compositionally biased region" description="Low complexity" evidence="1">
    <location>
        <begin position="877"/>
        <end position="893"/>
    </location>
</feature>
<feature type="compositionally biased region" description="Low complexity" evidence="1">
    <location>
        <begin position="141"/>
        <end position="154"/>
    </location>
</feature>
<feature type="compositionally biased region" description="Low complexity" evidence="1">
    <location>
        <begin position="373"/>
        <end position="395"/>
    </location>
</feature>
<feature type="compositionally biased region" description="Low complexity" evidence="1">
    <location>
        <begin position="578"/>
        <end position="611"/>
    </location>
</feature>
<gene>
    <name evidence="2" type="ORF">JKILLFL_G892</name>
</gene>
<feature type="compositionally biased region" description="Acidic residues" evidence="1">
    <location>
        <begin position="839"/>
        <end position="851"/>
    </location>
</feature>
<feature type="compositionally biased region" description="Low complexity" evidence="1">
    <location>
        <begin position="443"/>
        <end position="458"/>
    </location>
</feature>
<reference evidence="2 3" key="1">
    <citation type="submission" date="2020-10" db="EMBL/GenBank/DDBJ databases">
        <authorList>
            <person name="Sedaghatjoo S."/>
        </authorList>
    </citation>
    <scope>NUCLEOTIDE SEQUENCE [LARGE SCALE GENOMIC DNA]</scope>
    <source>
        <strain evidence="2 3">LLFL</strain>
    </source>
</reference>
<feature type="region of interest" description="Disordered" evidence="1">
    <location>
        <begin position="829"/>
        <end position="937"/>
    </location>
</feature>
<feature type="region of interest" description="Disordered" evidence="1">
    <location>
        <begin position="126"/>
        <end position="180"/>
    </location>
</feature>
<name>A0A9N8QN60_9BASI</name>
<feature type="non-terminal residue" evidence="2">
    <location>
        <position position="1"/>
    </location>
</feature>
<comment type="caution">
    <text evidence="2">The sequence shown here is derived from an EMBL/GenBank/DDBJ whole genome shotgun (WGS) entry which is preliminary data.</text>
</comment>
<keyword evidence="3" id="KW-1185">Reference proteome</keyword>
<dbReference type="Proteomes" id="UP000836404">
    <property type="component" value="Unassembled WGS sequence"/>
</dbReference>
<feature type="compositionally biased region" description="Basic residues" evidence="1">
    <location>
        <begin position="331"/>
        <end position="344"/>
    </location>
</feature>
<feature type="compositionally biased region" description="Low complexity" evidence="1">
    <location>
        <begin position="290"/>
        <end position="322"/>
    </location>
</feature>
<feature type="region of interest" description="Disordered" evidence="1">
    <location>
        <begin position="230"/>
        <end position="519"/>
    </location>
</feature>
<feature type="region of interest" description="Disordered" evidence="1">
    <location>
        <begin position="1072"/>
        <end position="1101"/>
    </location>
</feature>
<accession>A0A9N8QN60</accession>
<evidence type="ECO:0000313" key="3">
    <source>
        <dbReference type="Proteomes" id="UP000836404"/>
    </source>
</evidence>
<feature type="compositionally biased region" description="Gly residues" evidence="1">
    <location>
        <begin position="236"/>
        <end position="249"/>
    </location>
</feature>
<feature type="region of interest" description="Disordered" evidence="1">
    <location>
        <begin position="44"/>
        <end position="78"/>
    </location>
</feature>
<feature type="compositionally biased region" description="Basic and acidic residues" evidence="1">
    <location>
        <begin position="1073"/>
        <end position="1094"/>
    </location>
</feature>
<feature type="compositionally biased region" description="Low complexity" evidence="1">
    <location>
        <begin position="739"/>
        <end position="753"/>
    </location>
</feature>